<feature type="region of interest" description="Disordered" evidence="3">
    <location>
        <begin position="1"/>
        <end position="28"/>
    </location>
</feature>
<keyword evidence="1" id="KW-0677">Repeat</keyword>
<dbReference type="PROSITE" id="PS00018">
    <property type="entry name" value="EF_HAND_1"/>
    <property type="match status" value="1"/>
</dbReference>
<dbReference type="EMBL" id="JAPFFF010000001">
    <property type="protein sequence ID" value="KAK8899292.1"/>
    <property type="molecule type" value="Genomic_DNA"/>
</dbReference>
<gene>
    <name evidence="5" type="ORF">M9Y10_001605</name>
</gene>
<comment type="caution">
    <text evidence="5">The sequence shown here is derived from an EMBL/GenBank/DDBJ whole genome shotgun (WGS) entry which is preliminary data.</text>
</comment>
<dbReference type="Gene3D" id="1.10.238.10">
    <property type="entry name" value="EF-hand"/>
    <property type="match status" value="1"/>
</dbReference>
<dbReference type="Pfam" id="PF13499">
    <property type="entry name" value="EF-hand_7"/>
    <property type="match status" value="1"/>
</dbReference>
<sequence>MSTIIEPTSPRSPKKRKFNYSSPKEKKSRVIPCAQLNEEQKIEMQDVFNLFDVDKKGYINGYELQIALRALGFTASEKDTTKIMKRYTKKAEHPIDALDIEDFYKVVGEQIAAADPEKEIRKAFNYFCSVEKKDKKTSRFDYEEKEEKFITIDILKKVMIQLKRGNEKTDEQLMEEIKRWDLDGDDKLSYEEFREIMLYQS</sequence>
<reference evidence="5 6" key="1">
    <citation type="submission" date="2024-04" db="EMBL/GenBank/DDBJ databases">
        <title>Tritrichomonas musculus Genome.</title>
        <authorList>
            <person name="Alves-Ferreira E."/>
            <person name="Grigg M."/>
            <person name="Lorenzi H."/>
            <person name="Galac M."/>
        </authorList>
    </citation>
    <scope>NUCLEOTIDE SEQUENCE [LARGE SCALE GENOMIC DNA]</scope>
    <source>
        <strain evidence="5 6">EAF2021</strain>
    </source>
</reference>
<dbReference type="InterPro" id="IPR002048">
    <property type="entry name" value="EF_hand_dom"/>
</dbReference>
<protein>
    <submittedName>
        <fullName evidence="5">Calcium-binding component of the spindle pole body (SPB) half-bridge</fullName>
    </submittedName>
</protein>
<dbReference type="SUPFAM" id="SSF47473">
    <property type="entry name" value="EF-hand"/>
    <property type="match status" value="1"/>
</dbReference>
<accession>A0ABR2L7U5</accession>
<evidence type="ECO:0000313" key="6">
    <source>
        <dbReference type="Proteomes" id="UP001470230"/>
    </source>
</evidence>
<feature type="compositionally biased region" description="Polar residues" evidence="3">
    <location>
        <begin position="1"/>
        <end position="11"/>
    </location>
</feature>
<dbReference type="Pfam" id="PF13405">
    <property type="entry name" value="EF-hand_6"/>
    <property type="match status" value="1"/>
</dbReference>
<evidence type="ECO:0000256" key="3">
    <source>
        <dbReference type="SAM" id="MobiDB-lite"/>
    </source>
</evidence>
<organism evidence="5 6">
    <name type="scientific">Tritrichomonas musculus</name>
    <dbReference type="NCBI Taxonomy" id="1915356"/>
    <lineage>
        <taxon>Eukaryota</taxon>
        <taxon>Metamonada</taxon>
        <taxon>Parabasalia</taxon>
        <taxon>Tritrichomonadida</taxon>
        <taxon>Tritrichomonadidae</taxon>
        <taxon>Tritrichomonas</taxon>
    </lineage>
</organism>
<dbReference type="PANTHER" id="PTHR23048">
    <property type="entry name" value="MYOSIN LIGHT CHAIN 1, 3"/>
    <property type="match status" value="1"/>
</dbReference>
<dbReference type="PROSITE" id="PS50222">
    <property type="entry name" value="EF_HAND_2"/>
    <property type="match status" value="2"/>
</dbReference>
<dbReference type="InterPro" id="IPR018247">
    <property type="entry name" value="EF_Hand_1_Ca_BS"/>
</dbReference>
<feature type="domain" description="EF-hand" evidence="4">
    <location>
        <begin position="39"/>
        <end position="74"/>
    </location>
</feature>
<dbReference type="PANTHER" id="PTHR23048:SF59">
    <property type="entry name" value="EF-HAND SUPERFAMILY PROTEIN"/>
    <property type="match status" value="1"/>
</dbReference>
<dbReference type="InterPro" id="IPR050230">
    <property type="entry name" value="CALM/Myosin/TropC-like"/>
</dbReference>
<name>A0ABR2L7U5_9EUKA</name>
<evidence type="ECO:0000313" key="5">
    <source>
        <dbReference type="EMBL" id="KAK8899292.1"/>
    </source>
</evidence>
<dbReference type="Proteomes" id="UP001470230">
    <property type="component" value="Unassembled WGS sequence"/>
</dbReference>
<dbReference type="InterPro" id="IPR011992">
    <property type="entry name" value="EF-hand-dom_pair"/>
</dbReference>
<feature type="domain" description="EF-hand" evidence="4">
    <location>
        <begin position="168"/>
        <end position="201"/>
    </location>
</feature>
<evidence type="ECO:0000256" key="1">
    <source>
        <dbReference type="ARBA" id="ARBA00022737"/>
    </source>
</evidence>
<keyword evidence="2" id="KW-0106">Calcium</keyword>
<proteinExistence type="predicted"/>
<keyword evidence="6" id="KW-1185">Reference proteome</keyword>
<evidence type="ECO:0000256" key="2">
    <source>
        <dbReference type="ARBA" id="ARBA00022837"/>
    </source>
</evidence>
<evidence type="ECO:0000259" key="4">
    <source>
        <dbReference type="PROSITE" id="PS50222"/>
    </source>
</evidence>
<dbReference type="SMART" id="SM00054">
    <property type="entry name" value="EFh"/>
    <property type="match status" value="2"/>
</dbReference>